<evidence type="ECO:0000313" key="4">
    <source>
        <dbReference type="EMBL" id="MDA0161004.1"/>
    </source>
</evidence>
<dbReference type="Gene3D" id="3.40.50.720">
    <property type="entry name" value="NAD(P)-binding Rossmann-like Domain"/>
    <property type="match status" value="1"/>
</dbReference>
<dbReference type="InterPro" id="IPR000683">
    <property type="entry name" value="Gfo/Idh/MocA-like_OxRdtase_N"/>
</dbReference>
<protein>
    <submittedName>
        <fullName evidence="4">Gfo/Idh/MocA family oxidoreductase</fullName>
    </submittedName>
</protein>
<organism evidence="4 5">
    <name type="scientific">Solirubrobacter ginsenosidimutans</name>
    <dbReference type="NCBI Taxonomy" id="490573"/>
    <lineage>
        <taxon>Bacteria</taxon>
        <taxon>Bacillati</taxon>
        <taxon>Actinomycetota</taxon>
        <taxon>Thermoleophilia</taxon>
        <taxon>Solirubrobacterales</taxon>
        <taxon>Solirubrobacteraceae</taxon>
        <taxon>Solirubrobacter</taxon>
    </lineage>
</organism>
<dbReference type="PANTHER" id="PTHR43818:SF11">
    <property type="entry name" value="BCDNA.GH03377"/>
    <property type="match status" value="1"/>
</dbReference>
<dbReference type="GO" id="GO:0016491">
    <property type="term" value="F:oxidoreductase activity"/>
    <property type="evidence" value="ECO:0007669"/>
    <property type="project" value="UniProtKB-KW"/>
</dbReference>
<comment type="caution">
    <text evidence="4">The sequence shown here is derived from an EMBL/GenBank/DDBJ whole genome shotgun (WGS) entry which is preliminary data.</text>
</comment>
<evidence type="ECO:0000256" key="1">
    <source>
        <dbReference type="ARBA" id="ARBA00023002"/>
    </source>
</evidence>
<dbReference type="SUPFAM" id="SSF55347">
    <property type="entry name" value="Glyceraldehyde-3-phosphate dehydrogenase-like, C-terminal domain"/>
    <property type="match status" value="1"/>
</dbReference>
<dbReference type="InterPro" id="IPR055170">
    <property type="entry name" value="GFO_IDH_MocA-like_dom"/>
</dbReference>
<dbReference type="RefSeq" id="WP_270040146.1">
    <property type="nucleotide sequence ID" value="NZ_JAPDOD010000008.1"/>
</dbReference>
<dbReference type="EMBL" id="JAPDOD010000008">
    <property type="protein sequence ID" value="MDA0161004.1"/>
    <property type="molecule type" value="Genomic_DNA"/>
</dbReference>
<dbReference type="InterPro" id="IPR050463">
    <property type="entry name" value="Gfo/Idh/MocA_oxidrdct_glycsds"/>
</dbReference>
<keyword evidence="1" id="KW-0560">Oxidoreductase</keyword>
<evidence type="ECO:0000259" key="3">
    <source>
        <dbReference type="Pfam" id="PF22725"/>
    </source>
</evidence>
<dbReference type="Gene3D" id="3.30.360.10">
    <property type="entry name" value="Dihydrodipicolinate Reductase, domain 2"/>
    <property type="match status" value="1"/>
</dbReference>
<dbReference type="PANTHER" id="PTHR43818">
    <property type="entry name" value="BCDNA.GH03377"/>
    <property type="match status" value="1"/>
</dbReference>
<dbReference type="AlphaFoldDB" id="A0A9X3MR49"/>
<dbReference type="InterPro" id="IPR036291">
    <property type="entry name" value="NAD(P)-bd_dom_sf"/>
</dbReference>
<proteinExistence type="predicted"/>
<evidence type="ECO:0000313" key="5">
    <source>
        <dbReference type="Proteomes" id="UP001149140"/>
    </source>
</evidence>
<evidence type="ECO:0000259" key="2">
    <source>
        <dbReference type="Pfam" id="PF01408"/>
    </source>
</evidence>
<dbReference type="Pfam" id="PF22725">
    <property type="entry name" value="GFO_IDH_MocA_C3"/>
    <property type="match status" value="1"/>
</dbReference>
<accession>A0A9X3MR49</accession>
<dbReference type="SUPFAM" id="SSF51735">
    <property type="entry name" value="NAD(P)-binding Rossmann-fold domains"/>
    <property type="match status" value="1"/>
</dbReference>
<gene>
    <name evidence="4" type="ORF">OM076_12065</name>
</gene>
<reference evidence="4" key="1">
    <citation type="submission" date="2022-10" db="EMBL/GenBank/DDBJ databases">
        <title>The WGS of Solirubrobacter ginsenosidimutans DSM 21036.</title>
        <authorList>
            <person name="Jiang Z."/>
        </authorList>
    </citation>
    <scope>NUCLEOTIDE SEQUENCE</scope>
    <source>
        <strain evidence="4">DSM 21036</strain>
    </source>
</reference>
<sequence length="336" mass="35095">MSDLGVGLVGCGKISGIYLDNAPRLDGVRIVACTDVDAERARETAHERAIDACTMDELLAHRDVQVVLCLTPPDFHADVALAAIGAGKHIYTEKPLATSVDDARWVLQSAAAAGVLVGSAPDTFLGAGIQTIKAAIDDGRIGAPAVAQIRLLARPPETWHPSPAFLYAELSGPLMDLGPYAVATAIELFGDVEAVTGLGTRPRTSGVTLDGTEFPIVEPTRVAGVLAHESGVLTTITTTDDANAPARYGVEVHGLDGTLLGGDPNTFDGPVVLARRGELDQTLPLVSEWNENSRGLGLQDLCRAARDGTPQRASGELGLQVLETLLDIRDCALSGV</sequence>
<dbReference type="GO" id="GO:0000166">
    <property type="term" value="F:nucleotide binding"/>
    <property type="evidence" value="ECO:0007669"/>
    <property type="project" value="InterPro"/>
</dbReference>
<keyword evidence="5" id="KW-1185">Reference proteome</keyword>
<feature type="domain" description="GFO/IDH/MocA-like oxidoreductase" evidence="3">
    <location>
        <begin position="129"/>
        <end position="259"/>
    </location>
</feature>
<dbReference type="Pfam" id="PF01408">
    <property type="entry name" value="GFO_IDH_MocA"/>
    <property type="match status" value="1"/>
</dbReference>
<feature type="domain" description="Gfo/Idh/MocA-like oxidoreductase N-terminal" evidence="2">
    <location>
        <begin position="5"/>
        <end position="117"/>
    </location>
</feature>
<name>A0A9X3MR49_9ACTN</name>
<dbReference type="Proteomes" id="UP001149140">
    <property type="component" value="Unassembled WGS sequence"/>
</dbReference>